<feature type="coiled-coil region" evidence="1">
    <location>
        <begin position="291"/>
        <end position="318"/>
    </location>
</feature>
<reference evidence="4 5" key="1">
    <citation type="submission" date="2015-06" db="EMBL/GenBank/DDBJ databases">
        <title>Draft genome of the ant-associated black yeast Phialophora attae CBS 131958.</title>
        <authorList>
            <person name="Moreno L.F."/>
            <person name="Stielow B.J."/>
            <person name="de Hoog S."/>
            <person name="Vicente V.A."/>
            <person name="Weiss V.A."/>
            <person name="de Vries M."/>
            <person name="Cruz L.M."/>
            <person name="Souza E.M."/>
        </authorList>
    </citation>
    <scope>NUCLEOTIDE SEQUENCE [LARGE SCALE GENOMIC DNA]</scope>
    <source>
        <strain evidence="4 5">CBS 131958</strain>
    </source>
</reference>
<feature type="transmembrane region" description="Helical" evidence="3">
    <location>
        <begin position="183"/>
        <end position="199"/>
    </location>
</feature>
<dbReference type="RefSeq" id="XP_018000498.1">
    <property type="nucleotide sequence ID" value="XM_018147936.1"/>
</dbReference>
<dbReference type="GeneID" id="28739816"/>
<organism evidence="4 5">
    <name type="scientific">Cyphellophora attinorum</name>
    <dbReference type="NCBI Taxonomy" id="1664694"/>
    <lineage>
        <taxon>Eukaryota</taxon>
        <taxon>Fungi</taxon>
        <taxon>Dikarya</taxon>
        <taxon>Ascomycota</taxon>
        <taxon>Pezizomycotina</taxon>
        <taxon>Eurotiomycetes</taxon>
        <taxon>Chaetothyriomycetidae</taxon>
        <taxon>Chaetothyriales</taxon>
        <taxon>Cyphellophoraceae</taxon>
        <taxon>Cyphellophora</taxon>
    </lineage>
</organism>
<evidence type="ECO:0000256" key="3">
    <source>
        <dbReference type="SAM" id="Phobius"/>
    </source>
</evidence>
<comment type="caution">
    <text evidence="4">The sequence shown here is derived from an EMBL/GenBank/DDBJ whole genome shotgun (WGS) entry which is preliminary data.</text>
</comment>
<keyword evidence="3" id="KW-0812">Transmembrane</keyword>
<dbReference type="AlphaFoldDB" id="A0A0N1H4W8"/>
<dbReference type="VEuPathDB" id="FungiDB:AB675_7558"/>
<keyword evidence="3" id="KW-0472">Membrane</keyword>
<accession>A0A0N1H4W8</accession>
<evidence type="ECO:0000313" key="4">
    <source>
        <dbReference type="EMBL" id="KPI40535.1"/>
    </source>
</evidence>
<keyword evidence="1" id="KW-0175">Coiled coil</keyword>
<dbReference type="Proteomes" id="UP000038010">
    <property type="component" value="Unassembled WGS sequence"/>
</dbReference>
<proteinExistence type="predicted"/>
<evidence type="ECO:0000256" key="1">
    <source>
        <dbReference type="SAM" id="Coils"/>
    </source>
</evidence>
<protein>
    <submittedName>
        <fullName evidence="4">Uncharacterized protein</fullName>
    </submittedName>
</protein>
<evidence type="ECO:0000313" key="5">
    <source>
        <dbReference type="Proteomes" id="UP000038010"/>
    </source>
</evidence>
<evidence type="ECO:0000256" key="2">
    <source>
        <dbReference type="SAM" id="MobiDB-lite"/>
    </source>
</evidence>
<feature type="compositionally biased region" description="Basic and acidic residues" evidence="2">
    <location>
        <begin position="141"/>
        <end position="153"/>
    </location>
</feature>
<gene>
    <name evidence="4" type="ORF">AB675_7558</name>
</gene>
<keyword evidence="5" id="KW-1185">Reference proteome</keyword>
<sequence>MPEHSPNPSSGVIGRAVDSFNAEKATATASKAPRYFKSEEEFCAHAEDFAKIKSRPVSFAPLENPDLEFPTNPDLPKFTQVPVIIRVYVLQAFKTANAYLDKANEGGEKENAKALEQELISHVDKLPPWIDPTEDEADAGDPAKPEVPQPDKMDKLTDEVLGGVLGIAVIGIVQLTILGLPSVVFSLTMAVLALGSWTSQRMRAKERPTVSCTEEAATDKAEAVTADQIIHKAHTHLLNCQLIYHRYRATILATSFANLDATCSEVLGAKIQLEAEKRRLFRQVQSRSTQLSASLDAQKQLEIEVQQLRAQQIETERLLTPELRDQIKLH</sequence>
<name>A0A0N1H4W8_9EURO</name>
<dbReference type="EMBL" id="LFJN01000012">
    <property type="protein sequence ID" value="KPI40535.1"/>
    <property type="molecule type" value="Genomic_DNA"/>
</dbReference>
<feature type="region of interest" description="Disordered" evidence="2">
    <location>
        <begin position="130"/>
        <end position="153"/>
    </location>
</feature>
<keyword evidence="3" id="KW-1133">Transmembrane helix</keyword>